<dbReference type="RefSeq" id="WP_379769625.1">
    <property type="nucleotide sequence ID" value="NZ_JBHSXI010000016.1"/>
</dbReference>
<dbReference type="InterPro" id="IPR057176">
    <property type="entry name" value="DUF7854"/>
</dbReference>
<dbReference type="EMBL" id="JBHSXI010000016">
    <property type="protein sequence ID" value="MFC6890104.1"/>
    <property type="molecule type" value="Genomic_DNA"/>
</dbReference>
<name>A0ABD5UQG3_9EURY</name>
<organism evidence="2 3">
    <name type="scientific">Halorubrum trueperi</name>
    <dbReference type="NCBI Taxonomy" id="2004704"/>
    <lineage>
        <taxon>Archaea</taxon>
        <taxon>Methanobacteriati</taxon>
        <taxon>Methanobacteriota</taxon>
        <taxon>Stenosarchaea group</taxon>
        <taxon>Halobacteria</taxon>
        <taxon>Halobacteriales</taxon>
        <taxon>Haloferacaceae</taxon>
        <taxon>Halorubrum</taxon>
    </lineage>
</organism>
<keyword evidence="3" id="KW-1185">Reference proteome</keyword>
<dbReference type="AlphaFoldDB" id="A0ABD5UQG3"/>
<comment type="caution">
    <text evidence="2">The sequence shown here is derived from an EMBL/GenBank/DDBJ whole genome shotgun (WGS) entry which is preliminary data.</text>
</comment>
<evidence type="ECO:0000313" key="3">
    <source>
        <dbReference type="Proteomes" id="UP001596333"/>
    </source>
</evidence>
<accession>A0ABD5UQG3</accession>
<evidence type="ECO:0000313" key="2">
    <source>
        <dbReference type="EMBL" id="MFC6890104.1"/>
    </source>
</evidence>
<feature type="region of interest" description="Disordered" evidence="1">
    <location>
        <begin position="75"/>
        <end position="119"/>
    </location>
</feature>
<sequence>MDRISAIRNVEDALRAFENGDADLVNTERRVAAVLRTYATEFEGEDDVFRAVGEEPADGRIVVASSKPAARERVLRLSGIDPDDRSLQTGGNTENNRDNTGNLTGSKNDAVPDFDIERV</sequence>
<feature type="compositionally biased region" description="Polar residues" evidence="1">
    <location>
        <begin position="87"/>
        <end position="107"/>
    </location>
</feature>
<gene>
    <name evidence="2" type="ORF">ACFQEY_13950</name>
</gene>
<evidence type="ECO:0000256" key="1">
    <source>
        <dbReference type="SAM" id="MobiDB-lite"/>
    </source>
</evidence>
<dbReference type="Pfam" id="PF25252">
    <property type="entry name" value="DUF7854"/>
    <property type="match status" value="1"/>
</dbReference>
<dbReference type="Proteomes" id="UP001596333">
    <property type="component" value="Unassembled WGS sequence"/>
</dbReference>
<protein>
    <submittedName>
        <fullName evidence="2">Uncharacterized protein</fullName>
    </submittedName>
</protein>
<proteinExistence type="predicted"/>
<reference evidence="2 3" key="1">
    <citation type="journal article" date="2019" name="Int. J. Syst. Evol. Microbiol.">
        <title>The Global Catalogue of Microorganisms (GCM) 10K type strain sequencing project: providing services to taxonomists for standard genome sequencing and annotation.</title>
        <authorList>
            <consortium name="The Broad Institute Genomics Platform"/>
            <consortium name="The Broad Institute Genome Sequencing Center for Infectious Disease"/>
            <person name="Wu L."/>
            <person name="Ma J."/>
        </authorList>
    </citation>
    <scope>NUCLEOTIDE SEQUENCE [LARGE SCALE GENOMIC DNA]</scope>
    <source>
        <strain evidence="2 3">Y73</strain>
    </source>
</reference>